<dbReference type="AlphaFoldDB" id="A0A833VPS4"/>
<evidence type="ECO:0000313" key="3">
    <source>
        <dbReference type="Proteomes" id="UP000623129"/>
    </source>
</evidence>
<keyword evidence="3" id="KW-1185">Reference proteome</keyword>
<dbReference type="EMBL" id="SWLB01000013">
    <property type="protein sequence ID" value="KAF3330598.1"/>
    <property type="molecule type" value="Genomic_DNA"/>
</dbReference>
<protein>
    <recommendedName>
        <fullName evidence="1">HMA domain-containing protein</fullName>
    </recommendedName>
</protein>
<proteinExistence type="predicted"/>
<dbReference type="InterPro" id="IPR006121">
    <property type="entry name" value="HMA_dom"/>
</dbReference>
<accession>A0A833VPS4</accession>
<name>A0A833VPS4_9POAL</name>
<reference evidence="2" key="1">
    <citation type="submission" date="2020-01" db="EMBL/GenBank/DDBJ databases">
        <title>Genome sequence of Kobresia littledalei, the first chromosome-level genome in the family Cyperaceae.</title>
        <authorList>
            <person name="Qu G."/>
        </authorList>
    </citation>
    <scope>NUCLEOTIDE SEQUENCE</scope>
    <source>
        <strain evidence="2">C.B.Clarke</strain>
        <tissue evidence="2">Leaf</tissue>
    </source>
</reference>
<evidence type="ECO:0000313" key="2">
    <source>
        <dbReference type="EMBL" id="KAF3330598.1"/>
    </source>
</evidence>
<dbReference type="Gene3D" id="3.30.70.100">
    <property type="match status" value="1"/>
</dbReference>
<organism evidence="2 3">
    <name type="scientific">Carex littledalei</name>
    <dbReference type="NCBI Taxonomy" id="544730"/>
    <lineage>
        <taxon>Eukaryota</taxon>
        <taxon>Viridiplantae</taxon>
        <taxon>Streptophyta</taxon>
        <taxon>Embryophyta</taxon>
        <taxon>Tracheophyta</taxon>
        <taxon>Spermatophyta</taxon>
        <taxon>Magnoliopsida</taxon>
        <taxon>Liliopsida</taxon>
        <taxon>Poales</taxon>
        <taxon>Cyperaceae</taxon>
        <taxon>Cyperoideae</taxon>
        <taxon>Cariceae</taxon>
        <taxon>Carex</taxon>
        <taxon>Carex subgen. Euthyceras</taxon>
    </lineage>
</organism>
<evidence type="ECO:0000259" key="1">
    <source>
        <dbReference type="PROSITE" id="PS50846"/>
    </source>
</evidence>
<dbReference type="Proteomes" id="UP000623129">
    <property type="component" value="Unassembled WGS sequence"/>
</dbReference>
<dbReference type="PROSITE" id="PS50846">
    <property type="entry name" value="HMA_2"/>
    <property type="match status" value="1"/>
</dbReference>
<dbReference type="GO" id="GO:0046872">
    <property type="term" value="F:metal ion binding"/>
    <property type="evidence" value="ECO:0007669"/>
    <property type="project" value="InterPro"/>
</dbReference>
<feature type="domain" description="HMA" evidence="1">
    <location>
        <begin position="1"/>
        <end position="36"/>
    </location>
</feature>
<dbReference type="CDD" id="cd00371">
    <property type="entry name" value="HMA"/>
    <property type="match status" value="1"/>
</dbReference>
<sequence>MESYQVDSETNKITVTGNITTEEVIKVLQKIGKTASSTRESAASQSTSFDQSMVKYSNLLYNPPLKLSLLASYHLQFLVPPPFHA</sequence>
<comment type="caution">
    <text evidence="2">The sequence shown here is derived from an EMBL/GenBank/DDBJ whole genome shotgun (WGS) entry which is preliminary data.</text>
</comment>
<dbReference type="OrthoDB" id="689350at2759"/>
<gene>
    <name evidence="2" type="ORF">FCM35_KLT03952</name>
</gene>